<evidence type="ECO:0000259" key="8">
    <source>
        <dbReference type="Pfam" id="PF01182"/>
    </source>
</evidence>
<sequence length="235" mass="26536">MVGVGMMSRREYFFSKQETLLVTLSQNIARNLEEAIKNKGSASLLVSGGSTPKALFKKLRKIPLAWDKVTIGLCDERWVDNEHKDSNAHLVQEVLMKDEARFARFVGMYNNEQENSLAEALCSEKLKAELFPFDVVVLGMGTDAHTASLFPNNERLAEAFSSEELCITIEPTTAAHKRMSLTLNAILSAKNIYLHFEGKEKRVVYEEALSGEDKESMPIRAILNQKIKNIEVYYK</sequence>
<evidence type="ECO:0000256" key="6">
    <source>
        <dbReference type="ARBA" id="ARBA00020337"/>
    </source>
</evidence>
<dbReference type="NCBIfam" id="TIGR01198">
    <property type="entry name" value="pgl"/>
    <property type="match status" value="1"/>
</dbReference>
<dbReference type="PANTHER" id="PTHR11054">
    <property type="entry name" value="6-PHOSPHOGLUCONOLACTONASE"/>
    <property type="match status" value="1"/>
</dbReference>
<reference evidence="9" key="1">
    <citation type="submission" date="2020-01" db="EMBL/GenBank/DDBJ databases">
        <authorList>
            <person name="Meier V. D."/>
            <person name="Meier V D."/>
        </authorList>
    </citation>
    <scope>NUCLEOTIDE SEQUENCE</scope>
    <source>
        <strain evidence="9">HLG_WM_MAG_06</strain>
    </source>
</reference>
<dbReference type="InterPro" id="IPR037171">
    <property type="entry name" value="NagB/RpiA_transferase-like"/>
</dbReference>
<name>A0A6S6SB15_9BACT</name>
<dbReference type="UniPathway" id="UPA00115">
    <property type="reaction ID" value="UER00409"/>
</dbReference>
<dbReference type="EMBL" id="CACVAP010000030">
    <property type="protein sequence ID" value="CAA6800358.1"/>
    <property type="molecule type" value="Genomic_DNA"/>
</dbReference>
<evidence type="ECO:0000256" key="5">
    <source>
        <dbReference type="ARBA" id="ARBA00013198"/>
    </source>
</evidence>
<dbReference type="AlphaFoldDB" id="A0A6S6SB15"/>
<dbReference type="GO" id="GO:0006098">
    <property type="term" value="P:pentose-phosphate shunt"/>
    <property type="evidence" value="ECO:0007669"/>
    <property type="project" value="UniProtKB-UniPathway"/>
</dbReference>
<dbReference type="PANTHER" id="PTHR11054:SF0">
    <property type="entry name" value="6-PHOSPHOGLUCONOLACTONASE"/>
    <property type="match status" value="1"/>
</dbReference>
<keyword evidence="7 9" id="KW-0378">Hydrolase</keyword>
<comment type="pathway">
    <text evidence="3 7">Carbohydrate degradation; pentose phosphate pathway; D-ribulose 5-phosphate from D-glucose 6-phosphate (oxidative stage): step 2/3.</text>
</comment>
<dbReference type="GO" id="GO:0017057">
    <property type="term" value="F:6-phosphogluconolactonase activity"/>
    <property type="evidence" value="ECO:0007669"/>
    <property type="project" value="UniProtKB-UniRule"/>
</dbReference>
<dbReference type="CDD" id="cd01400">
    <property type="entry name" value="6PGL"/>
    <property type="match status" value="1"/>
</dbReference>
<evidence type="ECO:0000256" key="2">
    <source>
        <dbReference type="ARBA" id="ARBA00002681"/>
    </source>
</evidence>
<proteinExistence type="inferred from homology"/>
<dbReference type="InterPro" id="IPR006148">
    <property type="entry name" value="Glc/Gal-6P_isomerase"/>
</dbReference>
<evidence type="ECO:0000256" key="4">
    <source>
        <dbReference type="ARBA" id="ARBA00010662"/>
    </source>
</evidence>
<organism evidence="9">
    <name type="scientific">uncultured Sulfurovum sp</name>
    <dbReference type="NCBI Taxonomy" id="269237"/>
    <lineage>
        <taxon>Bacteria</taxon>
        <taxon>Pseudomonadati</taxon>
        <taxon>Campylobacterota</taxon>
        <taxon>Epsilonproteobacteria</taxon>
        <taxon>Campylobacterales</taxon>
        <taxon>Sulfurovaceae</taxon>
        <taxon>Sulfurovum</taxon>
        <taxon>environmental samples</taxon>
    </lineage>
</organism>
<comment type="similarity">
    <text evidence="4 7">Belongs to the glucosamine/galactosamine-6-phosphate isomerase family. 6-phosphogluconolactonase subfamily.</text>
</comment>
<gene>
    <name evidence="7" type="primary">pgl</name>
    <name evidence="9" type="ORF">HELGO_WM12235</name>
</gene>
<accession>A0A6S6SB15</accession>
<evidence type="ECO:0000256" key="3">
    <source>
        <dbReference type="ARBA" id="ARBA00004961"/>
    </source>
</evidence>
<evidence type="ECO:0000256" key="1">
    <source>
        <dbReference type="ARBA" id="ARBA00000832"/>
    </source>
</evidence>
<comment type="catalytic activity">
    <reaction evidence="1 7">
        <text>6-phospho-D-glucono-1,5-lactone + H2O = 6-phospho-D-gluconate + H(+)</text>
        <dbReference type="Rhea" id="RHEA:12556"/>
        <dbReference type="ChEBI" id="CHEBI:15377"/>
        <dbReference type="ChEBI" id="CHEBI:15378"/>
        <dbReference type="ChEBI" id="CHEBI:57955"/>
        <dbReference type="ChEBI" id="CHEBI:58759"/>
        <dbReference type="EC" id="3.1.1.31"/>
    </reaction>
</comment>
<dbReference type="GO" id="GO:0005975">
    <property type="term" value="P:carbohydrate metabolic process"/>
    <property type="evidence" value="ECO:0007669"/>
    <property type="project" value="UniProtKB-UniRule"/>
</dbReference>
<dbReference type="InterPro" id="IPR039104">
    <property type="entry name" value="6PGL"/>
</dbReference>
<comment type="function">
    <text evidence="2 7">Hydrolysis of 6-phosphogluconolactone to 6-phosphogluconate.</text>
</comment>
<dbReference type="Pfam" id="PF01182">
    <property type="entry name" value="Glucosamine_iso"/>
    <property type="match status" value="1"/>
</dbReference>
<evidence type="ECO:0000256" key="7">
    <source>
        <dbReference type="RuleBase" id="RU365095"/>
    </source>
</evidence>
<protein>
    <recommendedName>
        <fullName evidence="6 7">6-phosphogluconolactonase</fullName>
        <shortName evidence="7">6PGL</shortName>
        <ecNumber evidence="5 7">3.1.1.31</ecNumber>
    </recommendedName>
</protein>
<feature type="domain" description="Glucosamine/galactosamine-6-phosphate isomerase" evidence="8">
    <location>
        <begin position="17"/>
        <end position="225"/>
    </location>
</feature>
<dbReference type="SUPFAM" id="SSF100950">
    <property type="entry name" value="NagB/RpiA/CoA transferase-like"/>
    <property type="match status" value="1"/>
</dbReference>
<dbReference type="Gene3D" id="3.40.50.1360">
    <property type="match status" value="1"/>
</dbReference>
<evidence type="ECO:0000313" key="9">
    <source>
        <dbReference type="EMBL" id="CAA6800358.1"/>
    </source>
</evidence>
<dbReference type="InterPro" id="IPR005900">
    <property type="entry name" value="6-phosphogluconolactonase_DevB"/>
</dbReference>
<dbReference type="EC" id="3.1.1.31" evidence="5 7"/>